<keyword evidence="3" id="KW-1185">Reference proteome</keyword>
<dbReference type="Proteomes" id="UP000276215">
    <property type="component" value="Unassembled WGS sequence"/>
</dbReference>
<feature type="region of interest" description="Disordered" evidence="1">
    <location>
        <begin position="1"/>
        <end position="44"/>
    </location>
</feature>
<evidence type="ECO:0000256" key="1">
    <source>
        <dbReference type="SAM" id="MobiDB-lite"/>
    </source>
</evidence>
<name>A0A3N4JKC0_9PEZI</name>
<dbReference type="AlphaFoldDB" id="A0A3N4JKC0"/>
<feature type="compositionally biased region" description="Polar residues" evidence="1">
    <location>
        <begin position="1"/>
        <end position="14"/>
    </location>
</feature>
<protein>
    <submittedName>
        <fullName evidence="2">Uncharacterized protein</fullName>
    </submittedName>
</protein>
<sequence length="108" mass="12708">MPASNNTRPTTSEGRPSHKLPGGNQKTKKEEKQGEQNEYIWDDWANYETEIQEKDQEDRWDKEDEDIVEAAETACARHVIRRKKKYGYVGDRQVPKQFFPQPRWGGKN</sequence>
<accession>A0A3N4JKC0</accession>
<dbReference type="EMBL" id="ML120393">
    <property type="protein sequence ID" value="RPA98693.1"/>
    <property type="molecule type" value="Genomic_DNA"/>
</dbReference>
<gene>
    <name evidence="2" type="ORF">L873DRAFT_1790090</name>
</gene>
<evidence type="ECO:0000313" key="2">
    <source>
        <dbReference type="EMBL" id="RPA98693.1"/>
    </source>
</evidence>
<reference evidence="2 3" key="1">
    <citation type="journal article" date="2018" name="Nat. Ecol. Evol.">
        <title>Pezizomycetes genomes reveal the molecular basis of ectomycorrhizal truffle lifestyle.</title>
        <authorList>
            <person name="Murat C."/>
            <person name="Payen T."/>
            <person name="Noel B."/>
            <person name="Kuo A."/>
            <person name="Morin E."/>
            <person name="Chen J."/>
            <person name="Kohler A."/>
            <person name="Krizsan K."/>
            <person name="Balestrini R."/>
            <person name="Da Silva C."/>
            <person name="Montanini B."/>
            <person name="Hainaut M."/>
            <person name="Levati E."/>
            <person name="Barry K.W."/>
            <person name="Belfiori B."/>
            <person name="Cichocki N."/>
            <person name="Clum A."/>
            <person name="Dockter R.B."/>
            <person name="Fauchery L."/>
            <person name="Guy J."/>
            <person name="Iotti M."/>
            <person name="Le Tacon F."/>
            <person name="Lindquist E.A."/>
            <person name="Lipzen A."/>
            <person name="Malagnac F."/>
            <person name="Mello A."/>
            <person name="Molinier V."/>
            <person name="Miyauchi S."/>
            <person name="Poulain J."/>
            <person name="Riccioni C."/>
            <person name="Rubini A."/>
            <person name="Sitrit Y."/>
            <person name="Splivallo R."/>
            <person name="Traeger S."/>
            <person name="Wang M."/>
            <person name="Zifcakova L."/>
            <person name="Wipf D."/>
            <person name="Zambonelli A."/>
            <person name="Paolocci F."/>
            <person name="Nowrousian M."/>
            <person name="Ottonello S."/>
            <person name="Baldrian P."/>
            <person name="Spatafora J.W."/>
            <person name="Henrissat B."/>
            <person name="Nagy L.G."/>
            <person name="Aury J.M."/>
            <person name="Wincker P."/>
            <person name="Grigoriev I.V."/>
            <person name="Bonfante P."/>
            <person name="Martin F.M."/>
        </authorList>
    </citation>
    <scope>NUCLEOTIDE SEQUENCE [LARGE SCALE GENOMIC DNA]</scope>
    <source>
        <strain evidence="2 3">120613-1</strain>
    </source>
</reference>
<proteinExistence type="predicted"/>
<organism evidence="2 3">
    <name type="scientific">Choiromyces venosus 120613-1</name>
    <dbReference type="NCBI Taxonomy" id="1336337"/>
    <lineage>
        <taxon>Eukaryota</taxon>
        <taxon>Fungi</taxon>
        <taxon>Dikarya</taxon>
        <taxon>Ascomycota</taxon>
        <taxon>Pezizomycotina</taxon>
        <taxon>Pezizomycetes</taxon>
        <taxon>Pezizales</taxon>
        <taxon>Tuberaceae</taxon>
        <taxon>Choiromyces</taxon>
    </lineage>
</organism>
<evidence type="ECO:0000313" key="3">
    <source>
        <dbReference type="Proteomes" id="UP000276215"/>
    </source>
</evidence>